<dbReference type="AlphaFoldDB" id="A0A0C3BMC7"/>
<sequence length="408" mass="47794">MDAILNSSLTSMHSLYPPGVVLTISLGLFAYWFWGKRVLAVFGPIRVKTIFSYSEFPDYSTLSGVPLPRPLKAFNLYKAKPRPYRPFRWNYVQNMALKKMDPDFWIELESTYQERIAQRKVLYAAHGIKVMEARPGSNFASQELMEMVIQFLCARYPDQFNFDKHTRLFHNYILKTSSNIRNMDPWMFLLENVPEDFLITQKDEQTGLYVMTAGIACSALGWNIEGKMGKPLHKIHEVVPDYKERMSFSMDRFFSKMPADKPIQRGSWGLEVGQPLYMQPEHPYFAHRHRQDPNLRAEDIYLRVDWQTLRRLPRSQAIVFNYKALFTPLTEFRTEPYIPKLVAKILKEGNPSIIAYKGTFHIEHVAVPALDEWAMEQEEKGLVPKDWNVRTLEQDPFFPGWETKWTVC</sequence>
<accession>A0A0C3BMC7</accession>
<keyword evidence="3" id="KW-1185">Reference proteome</keyword>
<evidence type="ECO:0000256" key="1">
    <source>
        <dbReference type="SAM" id="Phobius"/>
    </source>
</evidence>
<dbReference type="Proteomes" id="UP000054166">
    <property type="component" value="Unassembled WGS sequence"/>
</dbReference>
<reference evidence="2 3" key="1">
    <citation type="submission" date="2014-04" db="EMBL/GenBank/DDBJ databases">
        <authorList>
            <consortium name="DOE Joint Genome Institute"/>
            <person name="Kuo A."/>
            <person name="Tarkka M."/>
            <person name="Buscot F."/>
            <person name="Kohler A."/>
            <person name="Nagy L.G."/>
            <person name="Floudas D."/>
            <person name="Copeland A."/>
            <person name="Barry K.W."/>
            <person name="Cichocki N."/>
            <person name="Veneault-Fourrey C."/>
            <person name="LaButti K."/>
            <person name="Lindquist E.A."/>
            <person name="Lipzen A."/>
            <person name="Lundell T."/>
            <person name="Morin E."/>
            <person name="Murat C."/>
            <person name="Sun H."/>
            <person name="Tunlid A."/>
            <person name="Henrissat B."/>
            <person name="Grigoriev I.V."/>
            <person name="Hibbett D.S."/>
            <person name="Martin F."/>
            <person name="Nordberg H.P."/>
            <person name="Cantor M.N."/>
            <person name="Hua S.X."/>
        </authorList>
    </citation>
    <scope>NUCLEOTIDE SEQUENCE [LARGE SCALE GENOMIC DNA]</scope>
    <source>
        <strain evidence="2 3">F 1598</strain>
    </source>
</reference>
<feature type="transmembrane region" description="Helical" evidence="1">
    <location>
        <begin position="15"/>
        <end position="34"/>
    </location>
</feature>
<keyword evidence="1" id="KW-0472">Membrane</keyword>
<keyword evidence="1" id="KW-0812">Transmembrane</keyword>
<proteinExistence type="predicted"/>
<dbReference type="HOGENOM" id="CLU_025462_3_0_1"/>
<dbReference type="InParanoid" id="A0A0C3BMC7"/>
<keyword evidence="1" id="KW-1133">Transmembrane helix</keyword>
<gene>
    <name evidence="2" type="ORF">PILCRDRAFT_815158</name>
</gene>
<name>A0A0C3BMC7_PILCF</name>
<organism evidence="2 3">
    <name type="scientific">Piloderma croceum (strain F 1598)</name>
    <dbReference type="NCBI Taxonomy" id="765440"/>
    <lineage>
        <taxon>Eukaryota</taxon>
        <taxon>Fungi</taxon>
        <taxon>Dikarya</taxon>
        <taxon>Basidiomycota</taxon>
        <taxon>Agaricomycotina</taxon>
        <taxon>Agaricomycetes</taxon>
        <taxon>Agaricomycetidae</taxon>
        <taxon>Atheliales</taxon>
        <taxon>Atheliaceae</taxon>
        <taxon>Piloderma</taxon>
    </lineage>
</organism>
<dbReference type="Pfam" id="PF11927">
    <property type="entry name" value="HODM_asu-like"/>
    <property type="match status" value="1"/>
</dbReference>
<dbReference type="STRING" id="765440.A0A0C3BMC7"/>
<reference evidence="3" key="2">
    <citation type="submission" date="2015-01" db="EMBL/GenBank/DDBJ databases">
        <title>Evolutionary Origins and Diversification of the Mycorrhizal Mutualists.</title>
        <authorList>
            <consortium name="DOE Joint Genome Institute"/>
            <consortium name="Mycorrhizal Genomics Consortium"/>
            <person name="Kohler A."/>
            <person name="Kuo A."/>
            <person name="Nagy L.G."/>
            <person name="Floudas D."/>
            <person name="Copeland A."/>
            <person name="Barry K.W."/>
            <person name="Cichocki N."/>
            <person name="Veneault-Fourrey C."/>
            <person name="LaButti K."/>
            <person name="Lindquist E.A."/>
            <person name="Lipzen A."/>
            <person name="Lundell T."/>
            <person name="Morin E."/>
            <person name="Murat C."/>
            <person name="Riley R."/>
            <person name="Ohm R."/>
            <person name="Sun H."/>
            <person name="Tunlid A."/>
            <person name="Henrissat B."/>
            <person name="Grigoriev I.V."/>
            <person name="Hibbett D.S."/>
            <person name="Martin F."/>
        </authorList>
    </citation>
    <scope>NUCLEOTIDE SEQUENCE [LARGE SCALE GENOMIC DNA]</scope>
    <source>
        <strain evidence="3">F 1598</strain>
    </source>
</reference>
<evidence type="ECO:0000313" key="3">
    <source>
        <dbReference type="Proteomes" id="UP000054166"/>
    </source>
</evidence>
<dbReference type="InterPro" id="IPR021848">
    <property type="entry name" value="HODM_asu-like"/>
</dbReference>
<evidence type="ECO:0000313" key="2">
    <source>
        <dbReference type="EMBL" id="KIM87593.1"/>
    </source>
</evidence>
<protein>
    <submittedName>
        <fullName evidence="2">Uncharacterized protein</fullName>
    </submittedName>
</protein>
<dbReference type="EMBL" id="KN832979">
    <property type="protein sequence ID" value="KIM87593.1"/>
    <property type="molecule type" value="Genomic_DNA"/>
</dbReference>
<dbReference type="OrthoDB" id="5043642at2759"/>